<dbReference type="Proteomes" id="UP000527616">
    <property type="component" value="Unassembled WGS sequence"/>
</dbReference>
<keyword evidence="2" id="KW-1185">Reference proteome</keyword>
<comment type="caution">
    <text evidence="1">The sequence shown here is derived from an EMBL/GenBank/DDBJ whole genome shotgun (WGS) entry which is preliminary data.</text>
</comment>
<organism evidence="1 2">
    <name type="scientific">Naumannella cuiyingiana</name>
    <dbReference type="NCBI Taxonomy" id="1347891"/>
    <lineage>
        <taxon>Bacteria</taxon>
        <taxon>Bacillati</taxon>
        <taxon>Actinomycetota</taxon>
        <taxon>Actinomycetes</taxon>
        <taxon>Propionibacteriales</taxon>
        <taxon>Propionibacteriaceae</taxon>
        <taxon>Naumannella</taxon>
    </lineage>
</organism>
<accession>A0A7Z0DAG0</accession>
<dbReference type="RefSeq" id="WP_179445539.1">
    <property type="nucleotide sequence ID" value="NZ_JACBZS010000001.1"/>
</dbReference>
<proteinExistence type="predicted"/>
<dbReference type="AlphaFoldDB" id="A0A7Z0DAG0"/>
<gene>
    <name evidence="1" type="ORF">GGQ54_002314</name>
</gene>
<evidence type="ECO:0000313" key="1">
    <source>
        <dbReference type="EMBL" id="NYI71754.1"/>
    </source>
</evidence>
<name>A0A7Z0DAG0_9ACTN</name>
<protein>
    <submittedName>
        <fullName evidence="1">Uncharacterized protein</fullName>
    </submittedName>
</protein>
<evidence type="ECO:0000313" key="2">
    <source>
        <dbReference type="Proteomes" id="UP000527616"/>
    </source>
</evidence>
<dbReference type="EMBL" id="JACBZS010000001">
    <property type="protein sequence ID" value="NYI71754.1"/>
    <property type="molecule type" value="Genomic_DNA"/>
</dbReference>
<sequence length="199" mass="21078">MDELHINSGGRCNPSDRLCSIPTGGGGGGGNAAPPAPTIDPGVAARRAVARITLKASSAELTPDWNKNRFKMLAVGFPVWVSVDDDSLVAPADSMTVEGLSVSLRANKPRVAVDMGDGTTLRCALKGRKFNYRDIPGSDGPCSHRYQKMSPKDGYQVTTTYTWDIDWSAGGQSGTITTSDSETVRIPIGELQALITAPR</sequence>
<reference evidence="1 2" key="1">
    <citation type="submission" date="2020-07" db="EMBL/GenBank/DDBJ databases">
        <title>Sequencing the genomes of 1000 actinobacteria strains.</title>
        <authorList>
            <person name="Klenk H.-P."/>
        </authorList>
    </citation>
    <scope>NUCLEOTIDE SEQUENCE [LARGE SCALE GENOMIC DNA]</scope>
    <source>
        <strain evidence="1 2">DSM 103164</strain>
    </source>
</reference>